<protein>
    <recommendedName>
        <fullName evidence="1">ABC-three component systems C-terminal domain-containing protein</fullName>
    </recommendedName>
</protein>
<sequence length="305" mass="35230">MDETQRLFYRKNFQVRFLRSTATEFQNLFSDIMQRVYKADFQKVRPYGKHGDLKCDGFLSSKGAVYQCYAPRELKEKETIHKIKVDYPGAKKHWRDQMKQWVFVHNDNDGLPGGVVRHLHVLKTSEKKKVEVFWWSEPELIGEMEKLDEADLVDLFGPQPTKVQSQIISFPELQTVLTAISKSIPDPEPVIKAPSPEKIAHNNLSEDTTRFLHLGRHLEREVQKFLEKWPDPAFADQIAETFRNQYDALRNTGLNSEEIFVGILRFCGFNQGNGSAHNTAVLAVVSYFFERCDIFEDPDAVVFSA</sequence>
<organism evidence="2 3">
    <name type="scientific">Tectimicrobiota bacterium</name>
    <dbReference type="NCBI Taxonomy" id="2528274"/>
    <lineage>
        <taxon>Bacteria</taxon>
        <taxon>Pseudomonadati</taxon>
        <taxon>Nitrospinota/Tectimicrobiota group</taxon>
        <taxon>Candidatus Tectimicrobiota</taxon>
    </lineage>
</organism>
<comment type="caution">
    <text evidence="2">The sequence shown here is derived from an EMBL/GenBank/DDBJ whole genome shotgun (WGS) entry which is preliminary data.</text>
</comment>
<evidence type="ECO:0000313" key="3">
    <source>
        <dbReference type="Proteomes" id="UP000782312"/>
    </source>
</evidence>
<dbReference type="EMBL" id="JACPUR010000030">
    <property type="protein sequence ID" value="MBI3128474.1"/>
    <property type="molecule type" value="Genomic_DNA"/>
</dbReference>
<accession>A0A932HZA5</accession>
<reference evidence="2" key="1">
    <citation type="submission" date="2020-07" db="EMBL/GenBank/DDBJ databases">
        <title>Huge and variable diversity of episymbiotic CPR bacteria and DPANN archaea in groundwater ecosystems.</title>
        <authorList>
            <person name="He C.Y."/>
            <person name="Keren R."/>
            <person name="Whittaker M."/>
            <person name="Farag I.F."/>
            <person name="Doudna J."/>
            <person name="Cate J.H.D."/>
            <person name="Banfield J.F."/>
        </authorList>
    </citation>
    <scope>NUCLEOTIDE SEQUENCE</scope>
    <source>
        <strain evidence="2">NC_groundwater_763_Ag_S-0.2um_68_21</strain>
    </source>
</reference>
<evidence type="ECO:0000313" key="2">
    <source>
        <dbReference type="EMBL" id="MBI3128474.1"/>
    </source>
</evidence>
<evidence type="ECO:0000259" key="1">
    <source>
        <dbReference type="Pfam" id="PF20275"/>
    </source>
</evidence>
<gene>
    <name evidence="2" type="ORF">HYZ11_12785</name>
</gene>
<proteinExistence type="predicted"/>
<dbReference type="Proteomes" id="UP000782312">
    <property type="component" value="Unassembled WGS sequence"/>
</dbReference>
<feature type="domain" description="ABC-three component systems C-terminal" evidence="1">
    <location>
        <begin position="173"/>
        <end position="296"/>
    </location>
</feature>
<dbReference type="Pfam" id="PF20275">
    <property type="entry name" value="CTD10"/>
    <property type="match status" value="1"/>
</dbReference>
<dbReference type="InterPro" id="IPR046919">
    <property type="entry name" value="ABC-3C_CTD10"/>
</dbReference>
<dbReference type="AlphaFoldDB" id="A0A932HZA5"/>
<name>A0A932HZA5_UNCTE</name>